<dbReference type="Gene3D" id="2.70.170.10">
    <property type="entry name" value="Neurotransmitter-gated ion-channel ligand-binding domain"/>
    <property type="match status" value="1"/>
</dbReference>
<reference evidence="4" key="2">
    <citation type="submission" date="2014-07" db="EMBL/GenBank/DDBJ databases">
        <authorList>
            <person name="Hull J."/>
        </authorList>
    </citation>
    <scope>NUCLEOTIDE SEQUENCE</scope>
</reference>
<dbReference type="InterPro" id="IPR006201">
    <property type="entry name" value="Neur_channel"/>
</dbReference>
<dbReference type="InterPro" id="IPR036734">
    <property type="entry name" value="Neur_chan_lig-bd_sf"/>
</dbReference>
<name>A0A0A9VZ83_LYGHE</name>
<keyword evidence="1" id="KW-0472">Membrane</keyword>
<evidence type="ECO:0000313" key="5">
    <source>
        <dbReference type="EMBL" id="JAQ05943.1"/>
    </source>
</evidence>
<dbReference type="GO" id="GO:0004888">
    <property type="term" value="F:transmembrane signaling receptor activity"/>
    <property type="evidence" value="ECO:0007669"/>
    <property type="project" value="InterPro"/>
</dbReference>
<dbReference type="CDD" id="cd18989">
    <property type="entry name" value="LGIC_ECD_cation"/>
    <property type="match status" value="1"/>
</dbReference>
<keyword evidence="4" id="KW-0675">Receptor</keyword>
<feature type="chain" id="PRO_5007388939" evidence="2">
    <location>
        <begin position="23"/>
        <end position="416"/>
    </location>
</feature>
<sequence>SRAKLLLPLVIVAISITKFATSDDQCKGNSDSPYYKLKKDILCNYDSSIRPVKKITDAVHVNASFFVRYLSMDEHENILNAHILLELTWKDEFISWNPKDYNGTQIMVVDSSSVWTPDLQVYNDRYYYGGRSDLYISEVHMYNTGLMYALAQGEMAAHCNMDIYKWPFDRHNCTTYVGSTNYHGGYLMINFAGKQRVNMKLYLNSSVWQLEDVQASRTMNNYTYQNSTISYVRFNKFFIVKRFSSALFSTVTVPIIACIFLTLSSLWIDPQDLTRMVCILISLVGHVSFLQFLGDSLPPNSNKGVLIISILRDSLIISLLTFMASNVNRHLQNLQTTPPYFINNIINKATSGGPGRFLLLPEEEKSVTTEDEVTLVKMSSKLKHEWVVITSFVDRILFFLFLSIYIILFLVYVIKG</sequence>
<reference evidence="4" key="1">
    <citation type="journal article" date="2014" name="PLoS ONE">
        <title>Transcriptome-Based Identification of ABC Transporters in the Western Tarnished Plant Bug Lygus hesperus.</title>
        <authorList>
            <person name="Hull J.J."/>
            <person name="Chaney K."/>
            <person name="Geib S.M."/>
            <person name="Fabrick J.A."/>
            <person name="Brent C.S."/>
            <person name="Walsh D."/>
            <person name="Lavine L.C."/>
        </authorList>
    </citation>
    <scope>NUCLEOTIDE SEQUENCE</scope>
</reference>
<dbReference type="PRINTS" id="PR00252">
    <property type="entry name" value="NRIONCHANNEL"/>
</dbReference>
<keyword evidence="1" id="KW-0812">Transmembrane</keyword>
<dbReference type="EMBL" id="GDHC01012686">
    <property type="protein sequence ID" value="JAQ05943.1"/>
    <property type="molecule type" value="Transcribed_RNA"/>
</dbReference>
<evidence type="ECO:0000259" key="3">
    <source>
        <dbReference type="Pfam" id="PF02931"/>
    </source>
</evidence>
<feature type="transmembrane region" description="Helical" evidence="1">
    <location>
        <begin position="305"/>
        <end position="324"/>
    </location>
</feature>
<dbReference type="InterPro" id="IPR006202">
    <property type="entry name" value="Neur_chan_lig-bd"/>
</dbReference>
<keyword evidence="2" id="KW-0732">Signal</keyword>
<feature type="signal peptide" evidence="2">
    <location>
        <begin position="1"/>
        <end position="22"/>
    </location>
</feature>
<dbReference type="SUPFAM" id="SSF63712">
    <property type="entry name" value="Nicotinic receptor ligand binding domain-like"/>
    <property type="match status" value="1"/>
</dbReference>
<accession>A0A0A9VZ83</accession>
<dbReference type="EMBL" id="GBHO01043133">
    <property type="protein sequence ID" value="JAG00471.1"/>
    <property type="molecule type" value="Transcribed_RNA"/>
</dbReference>
<proteinExistence type="predicted"/>
<feature type="domain" description="Neurotransmitter-gated ion-channel ligand-binding" evidence="3">
    <location>
        <begin position="36"/>
        <end position="234"/>
    </location>
</feature>
<organism evidence="4">
    <name type="scientific">Lygus hesperus</name>
    <name type="common">Western plant bug</name>
    <dbReference type="NCBI Taxonomy" id="30085"/>
    <lineage>
        <taxon>Eukaryota</taxon>
        <taxon>Metazoa</taxon>
        <taxon>Ecdysozoa</taxon>
        <taxon>Arthropoda</taxon>
        <taxon>Hexapoda</taxon>
        <taxon>Insecta</taxon>
        <taxon>Pterygota</taxon>
        <taxon>Neoptera</taxon>
        <taxon>Paraneoptera</taxon>
        <taxon>Hemiptera</taxon>
        <taxon>Heteroptera</taxon>
        <taxon>Panheteroptera</taxon>
        <taxon>Cimicomorpha</taxon>
        <taxon>Miridae</taxon>
        <taxon>Mirini</taxon>
        <taxon>Lygus</taxon>
    </lineage>
</organism>
<feature type="transmembrane region" description="Helical" evidence="1">
    <location>
        <begin position="273"/>
        <end position="293"/>
    </location>
</feature>
<evidence type="ECO:0000313" key="4">
    <source>
        <dbReference type="EMBL" id="JAG00471.1"/>
    </source>
</evidence>
<gene>
    <name evidence="4" type="primary">CHRNA5</name>
    <name evidence="4" type="ORF">CM83_13538</name>
    <name evidence="5" type="ORF">g.25685</name>
</gene>
<feature type="transmembrane region" description="Helical" evidence="1">
    <location>
        <begin position="386"/>
        <end position="414"/>
    </location>
</feature>
<feature type="transmembrane region" description="Helical" evidence="1">
    <location>
        <begin position="246"/>
        <end position="266"/>
    </location>
</feature>
<feature type="non-terminal residue" evidence="4">
    <location>
        <position position="1"/>
    </location>
</feature>
<keyword evidence="1" id="KW-1133">Transmembrane helix</keyword>
<evidence type="ECO:0000256" key="2">
    <source>
        <dbReference type="SAM" id="SignalP"/>
    </source>
</evidence>
<dbReference type="AlphaFoldDB" id="A0A0A9VZ83"/>
<reference evidence="5" key="3">
    <citation type="journal article" date="2016" name="Gigascience">
        <title>De novo construction of an expanded transcriptome assembly for the western tarnished plant bug, Lygus hesperus.</title>
        <authorList>
            <person name="Tassone E.E."/>
            <person name="Geib S.M."/>
            <person name="Hall B."/>
            <person name="Fabrick J.A."/>
            <person name="Brent C.S."/>
            <person name="Hull J.J."/>
        </authorList>
    </citation>
    <scope>NUCLEOTIDE SEQUENCE</scope>
</reference>
<dbReference type="Pfam" id="PF02931">
    <property type="entry name" value="Neur_chan_LBD"/>
    <property type="match status" value="1"/>
</dbReference>
<dbReference type="FunFam" id="2.70.170.10:FF:000028">
    <property type="entry name" value="AcetylCholine Receptor"/>
    <property type="match status" value="1"/>
</dbReference>
<protein>
    <submittedName>
        <fullName evidence="4">Neuronal acetylcholine receptor subunit alpha-5</fullName>
    </submittedName>
</protein>
<evidence type="ECO:0000256" key="1">
    <source>
        <dbReference type="SAM" id="Phobius"/>
    </source>
</evidence>
<dbReference type="GO" id="GO:0005230">
    <property type="term" value="F:extracellular ligand-gated monoatomic ion channel activity"/>
    <property type="evidence" value="ECO:0007669"/>
    <property type="project" value="InterPro"/>
</dbReference>
<dbReference type="PANTHER" id="PTHR18945">
    <property type="entry name" value="NEUROTRANSMITTER GATED ION CHANNEL"/>
    <property type="match status" value="1"/>
</dbReference>
<dbReference type="GO" id="GO:0016020">
    <property type="term" value="C:membrane"/>
    <property type="evidence" value="ECO:0007669"/>
    <property type="project" value="InterPro"/>
</dbReference>